<keyword evidence="1" id="KW-0472">Membrane</keyword>
<sequence>MENEKWYLDILKGSMIPGVAAVIESKKCRMFSFRLCVLLCAVTGFVWQTKVLVDEYLRLHGKMYCPGTGCKKLTVKEFKELYPGEKLPNHPDGFLEVENLLSFKWVTLDLSKWREKEDGVDAPLEQCSGLAAELDDDESKRSR</sequence>
<evidence type="ECO:0000256" key="1">
    <source>
        <dbReference type="SAM" id="Phobius"/>
    </source>
</evidence>
<proteinExistence type="predicted"/>
<dbReference type="Proteomes" id="UP000886998">
    <property type="component" value="Unassembled WGS sequence"/>
</dbReference>
<reference evidence="2" key="1">
    <citation type="submission" date="2020-08" db="EMBL/GenBank/DDBJ databases">
        <title>Multicomponent nature underlies the extraordinary mechanical properties of spider dragline silk.</title>
        <authorList>
            <person name="Kono N."/>
            <person name="Nakamura H."/>
            <person name="Mori M."/>
            <person name="Yoshida Y."/>
            <person name="Ohtoshi R."/>
            <person name="Malay A.D."/>
            <person name="Moran D.A.P."/>
            <person name="Tomita M."/>
            <person name="Numata K."/>
            <person name="Arakawa K."/>
        </authorList>
    </citation>
    <scope>NUCLEOTIDE SEQUENCE</scope>
</reference>
<keyword evidence="1" id="KW-0812">Transmembrane</keyword>
<organism evidence="2 3">
    <name type="scientific">Trichonephila inaurata madagascariensis</name>
    <dbReference type="NCBI Taxonomy" id="2747483"/>
    <lineage>
        <taxon>Eukaryota</taxon>
        <taxon>Metazoa</taxon>
        <taxon>Ecdysozoa</taxon>
        <taxon>Arthropoda</taxon>
        <taxon>Chelicerata</taxon>
        <taxon>Arachnida</taxon>
        <taxon>Araneae</taxon>
        <taxon>Araneomorphae</taxon>
        <taxon>Entelegynae</taxon>
        <taxon>Araneoidea</taxon>
        <taxon>Nephilidae</taxon>
        <taxon>Trichonephila</taxon>
        <taxon>Trichonephila inaurata</taxon>
    </lineage>
</organism>
<keyword evidence="1" id="KW-1133">Transmembrane helix</keyword>
<feature type="transmembrane region" description="Helical" evidence="1">
    <location>
        <begin position="31"/>
        <end position="53"/>
    </location>
</feature>
<accession>A0A8X6X241</accession>
<gene>
    <name evidence="2" type="ORF">TNIN_220661</name>
</gene>
<name>A0A8X6X241_9ARAC</name>
<evidence type="ECO:0000313" key="3">
    <source>
        <dbReference type="Proteomes" id="UP000886998"/>
    </source>
</evidence>
<keyword evidence="3" id="KW-1185">Reference proteome</keyword>
<comment type="caution">
    <text evidence="2">The sequence shown here is derived from an EMBL/GenBank/DDBJ whole genome shotgun (WGS) entry which is preliminary data.</text>
</comment>
<dbReference type="EMBL" id="BMAV01004449">
    <property type="protein sequence ID" value="GFY44875.1"/>
    <property type="molecule type" value="Genomic_DNA"/>
</dbReference>
<evidence type="ECO:0000313" key="2">
    <source>
        <dbReference type="EMBL" id="GFY44875.1"/>
    </source>
</evidence>
<dbReference type="AlphaFoldDB" id="A0A8X6X241"/>
<protein>
    <submittedName>
        <fullName evidence="2">Uncharacterized protein</fullName>
    </submittedName>
</protein>